<sequence length="121" mass="12962">MVHNTLPNGKSATANLTRLCKVDDVVEGNPVAVNVPGVQPLAAYRVGDEYFVTDNVCTHAYSLLTDGFQDGEMIECEVHGGTFDIRTGSATGFPCRTPLKTFDVVVADGWISVISPDSDDQ</sequence>
<name>B8X9X0_9NOCA</name>
<dbReference type="InterPro" id="IPR017941">
    <property type="entry name" value="Rieske_2Fe-2S"/>
</dbReference>
<dbReference type="GO" id="GO:0051537">
    <property type="term" value="F:2 iron, 2 sulfur cluster binding"/>
    <property type="evidence" value="ECO:0007669"/>
    <property type="project" value="UniProtKB-KW"/>
</dbReference>
<evidence type="ECO:0000256" key="1">
    <source>
        <dbReference type="ARBA" id="ARBA00022714"/>
    </source>
</evidence>
<gene>
    <name evidence="6" type="primary">thnA3</name>
</gene>
<evidence type="ECO:0000256" key="4">
    <source>
        <dbReference type="ARBA" id="ARBA00023014"/>
    </source>
</evidence>
<dbReference type="GO" id="GO:0004497">
    <property type="term" value="F:monooxygenase activity"/>
    <property type="evidence" value="ECO:0007669"/>
    <property type="project" value="UniProtKB-ARBA"/>
</dbReference>
<dbReference type="SUPFAM" id="SSF50022">
    <property type="entry name" value="ISP domain"/>
    <property type="match status" value="1"/>
</dbReference>
<keyword evidence="1" id="KW-0001">2Fe-2S</keyword>
<evidence type="ECO:0000259" key="5">
    <source>
        <dbReference type="PROSITE" id="PS51296"/>
    </source>
</evidence>
<protein>
    <submittedName>
        <fullName evidence="6">Rieske-type ferredoxin</fullName>
    </submittedName>
</protein>
<dbReference type="PROSITE" id="PS51296">
    <property type="entry name" value="RIESKE"/>
    <property type="match status" value="1"/>
</dbReference>
<dbReference type="InterPro" id="IPR036922">
    <property type="entry name" value="Rieske_2Fe-2S_sf"/>
</dbReference>
<geneLocation type="plasmid" evidence="6">
    <name>megaplasmid pTFB1</name>
</geneLocation>
<evidence type="ECO:0000256" key="2">
    <source>
        <dbReference type="ARBA" id="ARBA00022723"/>
    </source>
</evidence>
<dbReference type="GO" id="GO:0046872">
    <property type="term" value="F:metal ion binding"/>
    <property type="evidence" value="ECO:0007669"/>
    <property type="project" value="UniProtKB-KW"/>
</dbReference>
<dbReference type="AlphaFoldDB" id="B8X9X0"/>
<dbReference type="EMBL" id="FJ183471">
    <property type="protein sequence ID" value="ACL31217.1"/>
    <property type="molecule type" value="Genomic_DNA"/>
</dbReference>
<keyword evidence="6" id="KW-0614">Plasmid</keyword>
<dbReference type="Gene3D" id="2.102.10.10">
    <property type="entry name" value="Rieske [2Fe-2S] iron-sulphur domain"/>
    <property type="match status" value="1"/>
</dbReference>
<accession>B8X9X0</accession>
<evidence type="ECO:0000256" key="3">
    <source>
        <dbReference type="ARBA" id="ARBA00023004"/>
    </source>
</evidence>
<keyword evidence="3" id="KW-0408">Iron</keyword>
<evidence type="ECO:0000313" key="6">
    <source>
        <dbReference type="EMBL" id="ACL31217.1"/>
    </source>
</evidence>
<organism evidence="6">
    <name type="scientific">Rhodococcus sp. TFB</name>
    <dbReference type="NCBI Taxonomy" id="326401"/>
    <lineage>
        <taxon>Bacteria</taxon>
        <taxon>Bacillati</taxon>
        <taxon>Actinomycetota</taxon>
        <taxon>Actinomycetes</taxon>
        <taxon>Mycobacteriales</taxon>
        <taxon>Nocardiaceae</taxon>
        <taxon>Rhodococcus</taxon>
    </lineage>
</organism>
<keyword evidence="4" id="KW-0411">Iron-sulfur</keyword>
<dbReference type="CDD" id="cd03528">
    <property type="entry name" value="Rieske_RO_ferredoxin"/>
    <property type="match status" value="1"/>
</dbReference>
<dbReference type="GO" id="GO:0016705">
    <property type="term" value="F:oxidoreductase activity, acting on paired donors, with incorporation or reduction of molecular oxygen"/>
    <property type="evidence" value="ECO:0007669"/>
    <property type="project" value="UniProtKB-ARBA"/>
</dbReference>
<feature type="domain" description="Rieske" evidence="5">
    <location>
        <begin position="17"/>
        <end position="113"/>
    </location>
</feature>
<reference evidence="6" key="1">
    <citation type="journal article" date="2009" name="Microb. Biotechnol.">
        <title>Molecular and biochemical characterization of the tetralin degradation pathway in Rhodococcus sp. strain TFB.</title>
        <authorList>
            <person name="Tomas-Gallardo L."/>
            <person name="Santero E."/>
            <person name="Camafeita E."/>
            <person name="Calvo E."/>
            <person name="Schlomann M."/>
            <person name="Floriano B."/>
        </authorList>
    </citation>
    <scope>NUCLEOTIDE SEQUENCE</scope>
    <source>
        <strain evidence="6">TFB</strain>
        <plasmid evidence="6">megaplasmid pTFB1</plasmid>
    </source>
</reference>
<keyword evidence="2" id="KW-0479">Metal-binding</keyword>
<dbReference type="Pfam" id="PF00355">
    <property type="entry name" value="Rieske"/>
    <property type="match status" value="1"/>
</dbReference>
<proteinExistence type="predicted"/>